<proteinExistence type="predicted"/>
<keyword evidence="2" id="KW-0732">Signal</keyword>
<feature type="signal peptide" evidence="2">
    <location>
        <begin position="1"/>
        <end position="27"/>
    </location>
</feature>
<dbReference type="InterPro" id="IPR012854">
    <property type="entry name" value="Cu_amine_oxidase-like_N"/>
</dbReference>
<dbReference type="SUPFAM" id="SSF55383">
    <property type="entry name" value="Copper amine oxidase, domain N"/>
    <property type="match status" value="1"/>
</dbReference>
<feature type="region of interest" description="Disordered" evidence="1">
    <location>
        <begin position="157"/>
        <end position="207"/>
    </location>
</feature>
<evidence type="ECO:0000313" key="5">
    <source>
        <dbReference type="Proteomes" id="UP001631949"/>
    </source>
</evidence>
<feature type="domain" description="Copper amine oxidase-like N-terminal" evidence="3">
    <location>
        <begin position="38"/>
        <end position="152"/>
    </location>
</feature>
<feature type="non-terminal residue" evidence="4">
    <location>
        <position position="267"/>
    </location>
</feature>
<feature type="chain" id="PRO_5045499571" evidence="2">
    <location>
        <begin position="28"/>
        <end position="267"/>
    </location>
</feature>
<gene>
    <name evidence="4" type="ORF">ACKQTC_09155</name>
</gene>
<dbReference type="Pfam" id="PF07833">
    <property type="entry name" value="Cu_amine_oxidN1"/>
    <property type="match status" value="1"/>
</dbReference>
<feature type="compositionally biased region" description="Polar residues" evidence="1">
    <location>
        <begin position="181"/>
        <end position="207"/>
    </location>
</feature>
<name>A0ABW9H348_9FIRM</name>
<reference evidence="4 5" key="1">
    <citation type="journal article" date="2016" name="Int. J. Syst. Evol. Microbiol.">
        <title>Peptococcus simiae sp. nov., isolated from rhesus macaque faeces and emended description of the genus Peptococcus.</title>
        <authorList>
            <person name="Shkoporov A.N."/>
            <person name="Efimov B.A."/>
            <person name="Kondova I."/>
            <person name="Ouwerling B."/>
            <person name="Chaplin A.V."/>
            <person name="Shcherbakova V.A."/>
            <person name="Langermans J.A.M."/>
        </authorList>
    </citation>
    <scope>NUCLEOTIDE SEQUENCE [LARGE SCALE GENOMIC DNA]</scope>
    <source>
        <strain evidence="4 5">M108</strain>
    </source>
</reference>
<evidence type="ECO:0000313" key="4">
    <source>
        <dbReference type="EMBL" id="MFM9414532.1"/>
    </source>
</evidence>
<dbReference type="RefSeq" id="WP_408978138.1">
    <property type="nucleotide sequence ID" value="NZ_JBJUVG010000027.1"/>
</dbReference>
<comment type="caution">
    <text evidence="4">The sequence shown here is derived from an EMBL/GenBank/DDBJ whole genome shotgun (WGS) entry which is preliminary data.</text>
</comment>
<organism evidence="4 5">
    <name type="scientific">Peptococcus simiae</name>
    <dbReference type="NCBI Taxonomy" id="1643805"/>
    <lineage>
        <taxon>Bacteria</taxon>
        <taxon>Bacillati</taxon>
        <taxon>Bacillota</taxon>
        <taxon>Clostridia</taxon>
        <taxon>Eubacteriales</taxon>
        <taxon>Peptococcaceae</taxon>
        <taxon>Peptococcus</taxon>
    </lineage>
</organism>
<keyword evidence="5" id="KW-1185">Reference proteome</keyword>
<protein>
    <submittedName>
        <fullName evidence="4">Stalk domain-containing protein</fullName>
    </submittedName>
</protein>
<accession>A0ABW9H348</accession>
<evidence type="ECO:0000256" key="2">
    <source>
        <dbReference type="SAM" id="SignalP"/>
    </source>
</evidence>
<feature type="compositionally biased region" description="Low complexity" evidence="1">
    <location>
        <begin position="157"/>
        <end position="180"/>
    </location>
</feature>
<dbReference type="EMBL" id="JBJUVG010000027">
    <property type="protein sequence ID" value="MFM9414532.1"/>
    <property type="molecule type" value="Genomic_DNA"/>
</dbReference>
<evidence type="ECO:0000256" key="1">
    <source>
        <dbReference type="SAM" id="MobiDB-lite"/>
    </source>
</evidence>
<dbReference type="Gene3D" id="3.30.457.10">
    <property type="entry name" value="Copper amine oxidase-like, N-terminal domain"/>
    <property type="match status" value="1"/>
</dbReference>
<dbReference type="InterPro" id="IPR036582">
    <property type="entry name" value="Mao_N_sf"/>
</dbReference>
<evidence type="ECO:0000259" key="3">
    <source>
        <dbReference type="Pfam" id="PF07833"/>
    </source>
</evidence>
<dbReference type="Proteomes" id="UP001631949">
    <property type="component" value="Unassembled WGS sequence"/>
</dbReference>
<sequence>MKGSLTKKATAAVLAVALLASATPVQAAESHARDITITVDGRTIPQTDQKAFIKDSRTMVPLRTVMEGLNMAVEWNNEKRSITVKNPAKDETYTFYADKPFFLRYKKTGTDFIKLDVAPYITSSNRTVMPLRAIGETYGKVDWNNDTSTVVITRTDTNPVQPQAPAAPVQPAQPTNPVQPSVTPSKPSSEVNTPSNPFTPQEQKSALTSEELAWLKDRAKSGPQTEEDLARYEAFKFRKPLTSEENVLFNAFARYVPEFKKSLYYQA</sequence>